<accession>A0AAV2CTQ3</accession>
<dbReference type="EMBL" id="OZ034814">
    <property type="protein sequence ID" value="CAL1359659.1"/>
    <property type="molecule type" value="Genomic_DNA"/>
</dbReference>
<evidence type="ECO:0000313" key="2">
    <source>
        <dbReference type="EMBL" id="CAL1359659.1"/>
    </source>
</evidence>
<evidence type="ECO:0000256" key="1">
    <source>
        <dbReference type="SAM" id="MobiDB-lite"/>
    </source>
</evidence>
<name>A0AAV2CTQ3_9ROSI</name>
<evidence type="ECO:0000313" key="3">
    <source>
        <dbReference type="Proteomes" id="UP001497516"/>
    </source>
</evidence>
<feature type="compositionally biased region" description="Basic and acidic residues" evidence="1">
    <location>
        <begin position="26"/>
        <end position="54"/>
    </location>
</feature>
<proteinExistence type="predicted"/>
<sequence length="118" mass="13154">MGAPSAVEVVETDLRQQRRRGWSGSLREKNQVGERGNQRERRRGDGNGDGERGSDGVLLLEVERQSFNSVVSRIIDLACLSPQRRRKKEELAGRGRRSWSRIIDLACLSPGTASLLVP</sequence>
<dbReference type="AlphaFoldDB" id="A0AAV2CTQ3"/>
<feature type="region of interest" description="Disordered" evidence="1">
    <location>
        <begin position="1"/>
        <end position="54"/>
    </location>
</feature>
<reference evidence="2 3" key="1">
    <citation type="submission" date="2024-04" db="EMBL/GenBank/DDBJ databases">
        <authorList>
            <person name="Fracassetti M."/>
        </authorList>
    </citation>
    <scope>NUCLEOTIDE SEQUENCE [LARGE SCALE GENOMIC DNA]</scope>
</reference>
<organism evidence="2 3">
    <name type="scientific">Linum trigynum</name>
    <dbReference type="NCBI Taxonomy" id="586398"/>
    <lineage>
        <taxon>Eukaryota</taxon>
        <taxon>Viridiplantae</taxon>
        <taxon>Streptophyta</taxon>
        <taxon>Embryophyta</taxon>
        <taxon>Tracheophyta</taxon>
        <taxon>Spermatophyta</taxon>
        <taxon>Magnoliopsida</taxon>
        <taxon>eudicotyledons</taxon>
        <taxon>Gunneridae</taxon>
        <taxon>Pentapetalae</taxon>
        <taxon>rosids</taxon>
        <taxon>fabids</taxon>
        <taxon>Malpighiales</taxon>
        <taxon>Linaceae</taxon>
        <taxon>Linum</taxon>
    </lineage>
</organism>
<keyword evidence="3" id="KW-1185">Reference proteome</keyword>
<dbReference type="Proteomes" id="UP001497516">
    <property type="component" value="Chromosome 10"/>
</dbReference>
<protein>
    <submittedName>
        <fullName evidence="2">Uncharacterized protein</fullName>
    </submittedName>
</protein>
<gene>
    <name evidence="2" type="ORF">LTRI10_LOCUS7133</name>
</gene>